<feature type="region of interest" description="Disordered" evidence="1">
    <location>
        <begin position="58"/>
        <end position="99"/>
    </location>
</feature>
<dbReference type="EMBL" id="PJQY01002775">
    <property type="protein sequence ID" value="PQM42751.1"/>
    <property type="molecule type" value="Genomic_DNA"/>
</dbReference>
<comment type="caution">
    <text evidence="2">The sequence shown here is derived from an EMBL/GenBank/DDBJ whole genome shotgun (WGS) entry which is preliminary data.</text>
</comment>
<evidence type="ECO:0000313" key="3">
    <source>
        <dbReference type="Proteomes" id="UP000250321"/>
    </source>
</evidence>
<dbReference type="AlphaFoldDB" id="A0A314UZ87"/>
<reference evidence="2 3" key="1">
    <citation type="submission" date="2018-02" db="EMBL/GenBank/DDBJ databases">
        <title>Draft genome of wild Prunus yedoensis var. nudiflora.</title>
        <authorList>
            <person name="Baek S."/>
            <person name="Kim J.-H."/>
            <person name="Choi K."/>
            <person name="Kim G.-B."/>
            <person name="Cho A."/>
            <person name="Jang H."/>
            <person name="Shin C.-H."/>
            <person name="Yu H.-J."/>
            <person name="Mun J.-H."/>
        </authorList>
    </citation>
    <scope>NUCLEOTIDE SEQUENCE [LARGE SCALE GENOMIC DNA]</scope>
    <source>
        <strain evidence="3">cv. Jeju island</strain>
        <tissue evidence="2">Leaf</tissue>
    </source>
</reference>
<keyword evidence="3" id="KW-1185">Reference proteome</keyword>
<evidence type="ECO:0000313" key="2">
    <source>
        <dbReference type="EMBL" id="PQM42751.1"/>
    </source>
</evidence>
<sequence length="116" mass="12840">MLGLPSPLDEFPAVEFVAGNTIPALEDLLAGIVVPRRRIRVVDPPSIREVARLSRVPPAGSRVPSELEARAVRSRRNGGLSNGGEDGEDRNEASEREKRKEWNFPCRLVLVLRVFS</sequence>
<evidence type="ECO:0000256" key="1">
    <source>
        <dbReference type="SAM" id="MobiDB-lite"/>
    </source>
</evidence>
<name>A0A314UZ87_PRUYE</name>
<dbReference type="Proteomes" id="UP000250321">
    <property type="component" value="Unassembled WGS sequence"/>
</dbReference>
<protein>
    <submittedName>
        <fullName evidence="2">Uncharacterized protein</fullName>
    </submittedName>
</protein>
<proteinExistence type="predicted"/>
<organism evidence="2 3">
    <name type="scientific">Prunus yedoensis var. nudiflora</name>
    <dbReference type="NCBI Taxonomy" id="2094558"/>
    <lineage>
        <taxon>Eukaryota</taxon>
        <taxon>Viridiplantae</taxon>
        <taxon>Streptophyta</taxon>
        <taxon>Embryophyta</taxon>
        <taxon>Tracheophyta</taxon>
        <taxon>Spermatophyta</taxon>
        <taxon>Magnoliopsida</taxon>
        <taxon>eudicotyledons</taxon>
        <taxon>Gunneridae</taxon>
        <taxon>Pentapetalae</taxon>
        <taxon>rosids</taxon>
        <taxon>fabids</taxon>
        <taxon>Rosales</taxon>
        <taxon>Rosaceae</taxon>
        <taxon>Amygdaloideae</taxon>
        <taxon>Amygdaleae</taxon>
        <taxon>Prunus</taxon>
    </lineage>
</organism>
<feature type="compositionally biased region" description="Basic and acidic residues" evidence="1">
    <location>
        <begin position="90"/>
        <end position="99"/>
    </location>
</feature>
<accession>A0A314UZ87</accession>
<gene>
    <name evidence="2" type="ORF">Pyn_24633</name>
</gene>